<dbReference type="Gene3D" id="3.20.20.70">
    <property type="entry name" value="Aldolase class I"/>
    <property type="match status" value="1"/>
</dbReference>
<dbReference type="STRING" id="150033.RV14_GL000680"/>
<dbReference type="Pfam" id="PF19200">
    <property type="entry name" value="MupG_N"/>
    <property type="match status" value="1"/>
</dbReference>
<dbReference type="AlphaFoldDB" id="A0A1L8WG63"/>
<evidence type="ECO:0000313" key="2">
    <source>
        <dbReference type="EMBL" id="OJG80021.1"/>
    </source>
</evidence>
<name>A0A1L8WG63_9ENTE</name>
<dbReference type="InterPro" id="IPR017853">
    <property type="entry name" value="GH"/>
</dbReference>
<dbReference type="Proteomes" id="UP000182152">
    <property type="component" value="Unassembled WGS sequence"/>
</dbReference>
<keyword evidence="3" id="KW-1185">Reference proteome</keyword>
<protein>
    <recommendedName>
        <fullName evidence="1">6-phospho-N-acetylmuramidase N-terminal domain-containing protein</fullName>
    </recommendedName>
</protein>
<organism evidence="2 3">
    <name type="scientific">Enterococcus ratti</name>
    <dbReference type="NCBI Taxonomy" id="150033"/>
    <lineage>
        <taxon>Bacteria</taxon>
        <taxon>Bacillati</taxon>
        <taxon>Bacillota</taxon>
        <taxon>Bacilli</taxon>
        <taxon>Lactobacillales</taxon>
        <taxon>Enterococcaceae</taxon>
        <taxon>Enterococcus</taxon>
    </lineage>
</organism>
<evidence type="ECO:0000259" key="1">
    <source>
        <dbReference type="Pfam" id="PF19200"/>
    </source>
</evidence>
<dbReference type="EMBL" id="JXLB01000016">
    <property type="protein sequence ID" value="OJG80021.1"/>
    <property type="molecule type" value="Genomic_DNA"/>
</dbReference>
<gene>
    <name evidence="2" type="ORF">RV14_GL000680</name>
</gene>
<feature type="domain" description="6-phospho-N-acetylmuramidase N-terminal" evidence="1">
    <location>
        <begin position="1"/>
        <end position="52"/>
    </location>
</feature>
<accession>A0A1L8WG63</accession>
<sequence length="52" mass="6201">MSKNAAYLDNILSYQANRPFLYGSHNFYPQEDTRLSYSFFEACSTRFKKHEL</sequence>
<evidence type="ECO:0000313" key="3">
    <source>
        <dbReference type="Proteomes" id="UP000182152"/>
    </source>
</evidence>
<dbReference type="InterPro" id="IPR013785">
    <property type="entry name" value="Aldolase_TIM"/>
</dbReference>
<dbReference type="SUPFAM" id="SSF51445">
    <property type="entry name" value="(Trans)glycosidases"/>
    <property type="match status" value="1"/>
</dbReference>
<proteinExistence type="predicted"/>
<reference evidence="2 3" key="1">
    <citation type="submission" date="2014-12" db="EMBL/GenBank/DDBJ databases">
        <title>Draft genome sequences of 29 type strains of Enterococci.</title>
        <authorList>
            <person name="Zhong Z."/>
            <person name="Sun Z."/>
            <person name="Liu W."/>
            <person name="Zhang W."/>
            <person name="Zhang H."/>
        </authorList>
    </citation>
    <scope>NUCLEOTIDE SEQUENCE [LARGE SCALE GENOMIC DNA]</scope>
    <source>
        <strain evidence="2 3">DSM 15687</strain>
    </source>
</reference>
<dbReference type="InterPro" id="IPR043797">
    <property type="entry name" value="MupG_N"/>
</dbReference>
<comment type="caution">
    <text evidence="2">The sequence shown here is derived from an EMBL/GenBank/DDBJ whole genome shotgun (WGS) entry which is preliminary data.</text>
</comment>